<evidence type="ECO:0000256" key="6">
    <source>
        <dbReference type="ARBA" id="ARBA00023136"/>
    </source>
</evidence>
<evidence type="ECO:0000256" key="2">
    <source>
        <dbReference type="ARBA" id="ARBA00005811"/>
    </source>
</evidence>
<keyword evidence="5 8" id="KW-1133">Transmembrane helix</keyword>
<evidence type="ECO:0000313" key="10">
    <source>
        <dbReference type="Proteomes" id="UP000831068"/>
    </source>
</evidence>
<organism evidence="9 10">
    <name type="scientific">Chryseobacterium oryzae</name>
    <dbReference type="NCBI Taxonomy" id="2929799"/>
    <lineage>
        <taxon>Bacteria</taxon>
        <taxon>Pseudomonadati</taxon>
        <taxon>Bacteroidota</taxon>
        <taxon>Flavobacteriia</taxon>
        <taxon>Flavobacteriales</taxon>
        <taxon>Weeksellaceae</taxon>
        <taxon>Chryseobacterium group</taxon>
        <taxon>Chryseobacterium</taxon>
    </lineage>
</organism>
<dbReference type="Pfam" id="PF02472">
    <property type="entry name" value="ExbD"/>
    <property type="match status" value="1"/>
</dbReference>
<dbReference type="EMBL" id="CP094529">
    <property type="protein sequence ID" value="UOE38578.1"/>
    <property type="molecule type" value="Genomic_DNA"/>
</dbReference>
<dbReference type="RefSeq" id="WP_243576843.1">
    <property type="nucleotide sequence ID" value="NZ_CP094529.1"/>
</dbReference>
<evidence type="ECO:0000256" key="7">
    <source>
        <dbReference type="RuleBase" id="RU003879"/>
    </source>
</evidence>
<evidence type="ECO:0000256" key="5">
    <source>
        <dbReference type="ARBA" id="ARBA00022989"/>
    </source>
</evidence>
<evidence type="ECO:0000256" key="8">
    <source>
        <dbReference type="SAM" id="Phobius"/>
    </source>
</evidence>
<dbReference type="Proteomes" id="UP000831068">
    <property type="component" value="Chromosome"/>
</dbReference>
<keyword evidence="7" id="KW-0653">Protein transport</keyword>
<keyword evidence="10" id="KW-1185">Reference proteome</keyword>
<evidence type="ECO:0000256" key="1">
    <source>
        <dbReference type="ARBA" id="ARBA00004162"/>
    </source>
</evidence>
<evidence type="ECO:0000313" key="9">
    <source>
        <dbReference type="EMBL" id="UOE38578.1"/>
    </source>
</evidence>
<feature type="transmembrane region" description="Helical" evidence="8">
    <location>
        <begin position="21"/>
        <end position="41"/>
    </location>
</feature>
<keyword evidence="7" id="KW-0813">Transport</keyword>
<accession>A0ABY4BLJ2</accession>
<sequence length="176" mass="20286">MAEVVIQEKHGGKSRQRRKRIGIDMTPMVDLGFLLITFFMFTTNFTKPNVMDLGLPAKDPDPHPVNQPVIGDKNQITFIIGKDNRIFYHQSNEKDLKESGLKETDYSGVKVAKIISEAYENAPKKEIFTIIVKPTEQSSYKNFVDMMDNISLAKKERYGISDIKPWEKRIYETKIK</sequence>
<comment type="similarity">
    <text evidence="2 7">Belongs to the ExbD/TolR family.</text>
</comment>
<keyword evidence="6 8" id="KW-0472">Membrane</keyword>
<dbReference type="PANTHER" id="PTHR30558:SF3">
    <property type="entry name" value="BIOPOLYMER TRANSPORT PROTEIN EXBD-RELATED"/>
    <property type="match status" value="1"/>
</dbReference>
<reference evidence="9 10" key="1">
    <citation type="submission" date="2022-03" db="EMBL/GenBank/DDBJ databases">
        <title>Chryseobacterium sp. isolated from the Andong Sikhe.</title>
        <authorList>
            <person name="Won M."/>
            <person name="Kim S.-J."/>
            <person name="Kwon S.-W."/>
        </authorList>
    </citation>
    <scope>NUCLEOTIDE SEQUENCE [LARGE SCALE GENOMIC DNA]</scope>
    <source>
        <strain evidence="9 10">ADR-1</strain>
    </source>
</reference>
<name>A0ABY4BLJ2_9FLAO</name>
<evidence type="ECO:0000256" key="3">
    <source>
        <dbReference type="ARBA" id="ARBA00022475"/>
    </source>
</evidence>
<evidence type="ECO:0000256" key="4">
    <source>
        <dbReference type="ARBA" id="ARBA00022692"/>
    </source>
</evidence>
<proteinExistence type="inferred from homology"/>
<dbReference type="PANTHER" id="PTHR30558">
    <property type="entry name" value="EXBD MEMBRANE COMPONENT OF PMF-DRIVEN MACROMOLECULE IMPORT SYSTEM"/>
    <property type="match status" value="1"/>
</dbReference>
<protein>
    <submittedName>
        <fullName evidence="9">Biopolymer transporter ExbD</fullName>
    </submittedName>
</protein>
<gene>
    <name evidence="9" type="ORF">MTP08_02025</name>
</gene>
<comment type="subcellular location">
    <subcellularLocation>
        <location evidence="1">Cell membrane</location>
        <topology evidence="1">Single-pass membrane protein</topology>
    </subcellularLocation>
    <subcellularLocation>
        <location evidence="7">Cell membrane</location>
        <topology evidence="7">Single-pass type II membrane protein</topology>
    </subcellularLocation>
</comment>
<keyword evidence="4 7" id="KW-0812">Transmembrane</keyword>
<keyword evidence="3" id="KW-1003">Cell membrane</keyword>
<dbReference type="InterPro" id="IPR003400">
    <property type="entry name" value="ExbD"/>
</dbReference>